<keyword evidence="5 6" id="KW-0472">Membrane</keyword>
<evidence type="ECO:0000256" key="3">
    <source>
        <dbReference type="ARBA" id="ARBA00022692"/>
    </source>
</evidence>
<feature type="transmembrane region" description="Helical" evidence="6">
    <location>
        <begin position="38"/>
        <end position="59"/>
    </location>
</feature>
<evidence type="ECO:0000256" key="4">
    <source>
        <dbReference type="ARBA" id="ARBA00022989"/>
    </source>
</evidence>
<protein>
    <submittedName>
        <fullName evidence="7">Oligosaccharide flippase family protein</fullName>
    </submittedName>
</protein>
<dbReference type="EMBL" id="JADPMR010000001">
    <property type="protein sequence ID" value="MBF9001174.1"/>
    <property type="molecule type" value="Genomic_DNA"/>
</dbReference>
<keyword evidence="3 6" id="KW-0812">Transmembrane</keyword>
<dbReference type="PANTHER" id="PTHR30250:SF11">
    <property type="entry name" value="O-ANTIGEN TRANSPORTER-RELATED"/>
    <property type="match status" value="1"/>
</dbReference>
<dbReference type="PANTHER" id="PTHR30250">
    <property type="entry name" value="PST FAMILY PREDICTED COLANIC ACID TRANSPORTER"/>
    <property type="match status" value="1"/>
</dbReference>
<feature type="transmembrane region" description="Helical" evidence="6">
    <location>
        <begin position="352"/>
        <end position="375"/>
    </location>
</feature>
<evidence type="ECO:0000256" key="1">
    <source>
        <dbReference type="ARBA" id="ARBA00004651"/>
    </source>
</evidence>
<organism evidence="7 8">
    <name type="scientific">Vibrio nitrifigilis</name>
    <dbReference type="NCBI Taxonomy" id="2789781"/>
    <lineage>
        <taxon>Bacteria</taxon>
        <taxon>Pseudomonadati</taxon>
        <taxon>Pseudomonadota</taxon>
        <taxon>Gammaproteobacteria</taxon>
        <taxon>Vibrionales</taxon>
        <taxon>Vibrionaceae</taxon>
        <taxon>Vibrio</taxon>
    </lineage>
</organism>
<evidence type="ECO:0000313" key="8">
    <source>
        <dbReference type="Proteomes" id="UP000597206"/>
    </source>
</evidence>
<sequence>MNLLRKNIFSLLIFQGGNYIIPLMTLPYLTRVLDINGFGLYSTIFSLSQYFIIFIDYGFNLSATKSIAKAKDNSSINKIFWKVIHTKIVLFLVSGFVLTFLCILNIFSFEVLILLIMFLGSVFTPLWFFQGIENLSSFTKVILLAKFLTLPLYFLLVHNSDDVWLAIGVMSSVNFLSAIFSLIIIKRNYPYIRYEHVSVIDITSQLKNSAPIFWATLTISLYTSSTTLIMSSVSTIEQVSLFSAGDRIRGAILGVFLVLGNAIYPRVNKLFSQSEKEAFNLVRIVLSIQTVLCGFMLLFFLLFSGELANVFYGKSFSQVGSILIIFVPAYFFILQSTVLGNYILLPLGHNKAYAVLPTLCAIIHIPLCAALSHYFGAIGGAASITIVEAISFLFLVLYMYRKSLLKKCLVNGE</sequence>
<comment type="subcellular location">
    <subcellularLocation>
        <location evidence="1">Cell membrane</location>
        <topology evidence="1">Multi-pass membrane protein</topology>
    </subcellularLocation>
</comment>
<feature type="transmembrane region" description="Helical" evidence="6">
    <location>
        <begin position="248"/>
        <end position="267"/>
    </location>
</feature>
<keyword evidence="4 6" id="KW-1133">Transmembrane helix</keyword>
<feature type="transmembrane region" description="Helical" evidence="6">
    <location>
        <begin position="112"/>
        <end position="129"/>
    </location>
</feature>
<keyword evidence="2" id="KW-1003">Cell membrane</keyword>
<evidence type="ECO:0000256" key="6">
    <source>
        <dbReference type="SAM" id="Phobius"/>
    </source>
</evidence>
<feature type="transmembrane region" description="Helical" evidence="6">
    <location>
        <begin position="163"/>
        <end position="185"/>
    </location>
</feature>
<evidence type="ECO:0000256" key="2">
    <source>
        <dbReference type="ARBA" id="ARBA00022475"/>
    </source>
</evidence>
<dbReference type="RefSeq" id="WP_196123550.1">
    <property type="nucleotide sequence ID" value="NZ_JADPMR010000001.1"/>
</dbReference>
<feature type="transmembrane region" description="Helical" evidence="6">
    <location>
        <begin position="7"/>
        <end position="26"/>
    </location>
</feature>
<feature type="transmembrane region" description="Helical" evidence="6">
    <location>
        <begin position="212"/>
        <end position="236"/>
    </location>
</feature>
<accession>A0ABS0GFI2</accession>
<proteinExistence type="predicted"/>
<dbReference type="Pfam" id="PF01943">
    <property type="entry name" value="Polysacc_synt"/>
    <property type="match status" value="1"/>
</dbReference>
<evidence type="ECO:0000256" key="5">
    <source>
        <dbReference type="ARBA" id="ARBA00023136"/>
    </source>
</evidence>
<gene>
    <name evidence="7" type="ORF">I1A42_11520</name>
</gene>
<comment type="caution">
    <text evidence="7">The sequence shown here is derived from an EMBL/GenBank/DDBJ whole genome shotgun (WGS) entry which is preliminary data.</text>
</comment>
<evidence type="ECO:0000313" key="7">
    <source>
        <dbReference type="EMBL" id="MBF9001174.1"/>
    </source>
</evidence>
<feature type="transmembrane region" description="Helical" evidence="6">
    <location>
        <begin position="279"/>
        <end position="302"/>
    </location>
</feature>
<feature type="transmembrane region" description="Helical" evidence="6">
    <location>
        <begin position="141"/>
        <end position="157"/>
    </location>
</feature>
<feature type="transmembrane region" description="Helical" evidence="6">
    <location>
        <begin position="322"/>
        <end position="345"/>
    </location>
</feature>
<reference evidence="7 8" key="1">
    <citation type="submission" date="2020-11" db="EMBL/GenBank/DDBJ databases">
        <title>Vibrio nitrifigilis sp. nov., a marine nitrogen-fixing bacterium isolated from the lagoon sediment of an islet inside an atoll.</title>
        <authorList>
            <person name="Wang L.-T."/>
            <person name="Shieh W.Y."/>
        </authorList>
    </citation>
    <scope>NUCLEOTIDE SEQUENCE [LARGE SCALE GENOMIC DNA]</scope>
    <source>
        <strain evidence="7 8">NFV-1</strain>
    </source>
</reference>
<feature type="transmembrane region" description="Helical" evidence="6">
    <location>
        <begin position="381"/>
        <end position="400"/>
    </location>
</feature>
<keyword evidence="8" id="KW-1185">Reference proteome</keyword>
<dbReference type="InterPro" id="IPR050833">
    <property type="entry name" value="Poly_Biosynth_Transport"/>
</dbReference>
<name>A0ABS0GFI2_9VIBR</name>
<feature type="transmembrane region" description="Helical" evidence="6">
    <location>
        <begin position="79"/>
        <end position="106"/>
    </location>
</feature>
<dbReference type="InterPro" id="IPR002797">
    <property type="entry name" value="Polysacc_synth"/>
</dbReference>
<dbReference type="Proteomes" id="UP000597206">
    <property type="component" value="Unassembled WGS sequence"/>
</dbReference>